<proteinExistence type="inferred from homology"/>
<dbReference type="InterPro" id="IPR036291">
    <property type="entry name" value="NAD(P)-bd_dom_sf"/>
</dbReference>
<dbReference type="PANTHER" id="PTHR10491">
    <property type="entry name" value="DTDP-4-DEHYDRORHAMNOSE REDUCTASE"/>
    <property type="match status" value="1"/>
</dbReference>
<dbReference type="GO" id="GO:0008831">
    <property type="term" value="F:dTDP-4-dehydrorhamnose reductase activity"/>
    <property type="evidence" value="ECO:0007669"/>
    <property type="project" value="UniProtKB-EC"/>
</dbReference>
<comment type="catalytic activity">
    <reaction evidence="5">
        <text>dTDP-beta-L-rhamnose + NADP(+) = dTDP-4-dehydro-beta-L-rhamnose + NADPH + H(+)</text>
        <dbReference type="Rhea" id="RHEA:21796"/>
        <dbReference type="ChEBI" id="CHEBI:15378"/>
        <dbReference type="ChEBI" id="CHEBI:57510"/>
        <dbReference type="ChEBI" id="CHEBI:57783"/>
        <dbReference type="ChEBI" id="CHEBI:58349"/>
        <dbReference type="ChEBI" id="CHEBI:62830"/>
        <dbReference type="EC" id="1.1.1.133"/>
    </reaction>
</comment>
<evidence type="ECO:0000256" key="3">
    <source>
        <dbReference type="ARBA" id="ARBA00012929"/>
    </source>
</evidence>
<name>L0DNH8_SINAD</name>
<dbReference type="RefSeq" id="WP_015249991.1">
    <property type="nucleotide sequence ID" value="NC_019892.1"/>
</dbReference>
<dbReference type="Pfam" id="PF04321">
    <property type="entry name" value="RmlD_sub_bind"/>
    <property type="match status" value="1"/>
</dbReference>
<dbReference type="AlphaFoldDB" id="L0DNH8"/>
<evidence type="ECO:0000256" key="5">
    <source>
        <dbReference type="ARBA" id="ARBA00048200"/>
    </source>
</evidence>
<dbReference type="KEGG" id="saci:Sinac_6859"/>
<protein>
    <recommendedName>
        <fullName evidence="4 6">dTDP-4-dehydrorhamnose reductase</fullName>
        <ecNumber evidence="3 6">1.1.1.133</ecNumber>
    </recommendedName>
</protein>
<dbReference type="SUPFAM" id="SSF51735">
    <property type="entry name" value="NAD(P)-binding Rossmann-fold domains"/>
    <property type="match status" value="1"/>
</dbReference>
<evidence type="ECO:0000313" key="9">
    <source>
        <dbReference type="Proteomes" id="UP000010798"/>
    </source>
</evidence>
<evidence type="ECO:0000259" key="7">
    <source>
        <dbReference type="Pfam" id="PF04321"/>
    </source>
</evidence>
<comment type="similarity">
    <text evidence="2 6">Belongs to the dTDP-4-dehydrorhamnose reductase family.</text>
</comment>
<evidence type="ECO:0000256" key="6">
    <source>
        <dbReference type="RuleBase" id="RU364082"/>
    </source>
</evidence>
<dbReference type="PANTHER" id="PTHR10491:SF4">
    <property type="entry name" value="METHIONINE ADENOSYLTRANSFERASE 2 SUBUNIT BETA"/>
    <property type="match status" value="1"/>
</dbReference>
<dbReference type="STRING" id="886293.Sinac_6859"/>
<evidence type="ECO:0000256" key="1">
    <source>
        <dbReference type="ARBA" id="ARBA00004781"/>
    </source>
</evidence>
<reference evidence="8 9" key="1">
    <citation type="submission" date="2012-02" db="EMBL/GenBank/DDBJ databases">
        <title>Complete sequence of chromosome of Singulisphaera acidiphila DSM 18658.</title>
        <authorList>
            <consortium name="US DOE Joint Genome Institute (JGI-PGF)"/>
            <person name="Lucas S."/>
            <person name="Copeland A."/>
            <person name="Lapidus A."/>
            <person name="Glavina del Rio T."/>
            <person name="Dalin E."/>
            <person name="Tice H."/>
            <person name="Bruce D."/>
            <person name="Goodwin L."/>
            <person name="Pitluck S."/>
            <person name="Peters L."/>
            <person name="Ovchinnikova G."/>
            <person name="Chertkov O."/>
            <person name="Kyrpides N."/>
            <person name="Mavromatis K."/>
            <person name="Ivanova N."/>
            <person name="Brettin T."/>
            <person name="Detter J.C."/>
            <person name="Han C."/>
            <person name="Larimer F."/>
            <person name="Land M."/>
            <person name="Hauser L."/>
            <person name="Markowitz V."/>
            <person name="Cheng J.-F."/>
            <person name="Hugenholtz P."/>
            <person name="Woyke T."/>
            <person name="Wu D."/>
            <person name="Tindall B."/>
            <person name="Pomrenke H."/>
            <person name="Brambilla E."/>
            <person name="Klenk H.-P."/>
            <person name="Eisen J.A."/>
        </authorList>
    </citation>
    <scope>NUCLEOTIDE SEQUENCE [LARGE SCALE GENOMIC DNA]</scope>
    <source>
        <strain evidence="9">ATCC BAA-1392 / DSM 18658 / VKM B-2454 / MOB10</strain>
    </source>
</reference>
<feature type="domain" description="RmlD-like substrate binding" evidence="7">
    <location>
        <begin position="1"/>
        <end position="286"/>
    </location>
</feature>
<dbReference type="GO" id="GO:0019305">
    <property type="term" value="P:dTDP-rhamnose biosynthetic process"/>
    <property type="evidence" value="ECO:0007669"/>
    <property type="project" value="UniProtKB-UniPathway"/>
</dbReference>
<accession>L0DNH8</accession>
<keyword evidence="9" id="KW-1185">Reference proteome</keyword>
<comment type="pathway">
    <text evidence="1 6">Carbohydrate biosynthesis; dTDP-L-rhamnose biosynthesis.</text>
</comment>
<dbReference type="InterPro" id="IPR005913">
    <property type="entry name" value="dTDP_dehydrorham_reduct"/>
</dbReference>
<dbReference type="GO" id="GO:0048270">
    <property type="term" value="F:methionine adenosyltransferase regulator activity"/>
    <property type="evidence" value="ECO:0007669"/>
    <property type="project" value="TreeGrafter"/>
</dbReference>
<evidence type="ECO:0000313" key="8">
    <source>
        <dbReference type="EMBL" id="AGA30919.1"/>
    </source>
</evidence>
<dbReference type="UniPathway" id="UPA00124"/>
<dbReference type="Gene3D" id="3.40.50.720">
    <property type="entry name" value="NAD(P)-binding Rossmann-like Domain"/>
    <property type="match status" value="1"/>
</dbReference>
<comment type="function">
    <text evidence="6">Catalyzes the reduction of dTDP-6-deoxy-L-lyxo-4-hexulose to yield dTDP-L-rhamnose.</text>
</comment>
<dbReference type="Proteomes" id="UP000010798">
    <property type="component" value="Chromosome"/>
</dbReference>
<dbReference type="eggNOG" id="COG1091">
    <property type="taxonomic scope" value="Bacteria"/>
</dbReference>
<sequence>MRVVLTGASGQLGSTLLFRLVESGHEVWAWSGTEEGTRGPISLRTVDLTDEGAVAHGLAEADPEVVIHAGALSSAEVVRRDPVRGRAVNTEATARLANWCATHGRRLVYTSTDMVFDGSKAWSREEDQAEPILAYGRTKHDAEPAVLAVPRGLVARMSLMYGPSRSGRESFYERTIAGLRGGVSQTFFEDEFRTPLDLESAALILVRLAESEVRGLLHVAGPERVSRYDLVRRQAMALGVDPALVLANRQADLTFAEPRPVDVSLDTSKLRSIFPDLQIPTIEEALATPRSSEV</sequence>
<organism evidence="8 9">
    <name type="scientific">Singulisphaera acidiphila (strain ATCC BAA-1392 / DSM 18658 / VKM B-2454 / MOB10)</name>
    <dbReference type="NCBI Taxonomy" id="886293"/>
    <lineage>
        <taxon>Bacteria</taxon>
        <taxon>Pseudomonadati</taxon>
        <taxon>Planctomycetota</taxon>
        <taxon>Planctomycetia</taxon>
        <taxon>Isosphaerales</taxon>
        <taxon>Isosphaeraceae</taxon>
        <taxon>Singulisphaera</taxon>
    </lineage>
</organism>
<dbReference type="HOGENOM" id="CLU_045518_2_1_0"/>
<dbReference type="GO" id="GO:0048269">
    <property type="term" value="C:methionine adenosyltransferase complex"/>
    <property type="evidence" value="ECO:0007669"/>
    <property type="project" value="TreeGrafter"/>
</dbReference>
<dbReference type="EMBL" id="CP003364">
    <property type="protein sequence ID" value="AGA30919.1"/>
    <property type="molecule type" value="Genomic_DNA"/>
</dbReference>
<evidence type="ECO:0000256" key="4">
    <source>
        <dbReference type="ARBA" id="ARBA00017099"/>
    </source>
</evidence>
<dbReference type="EC" id="1.1.1.133" evidence="3 6"/>
<dbReference type="InterPro" id="IPR029903">
    <property type="entry name" value="RmlD-like-bd"/>
</dbReference>
<dbReference type="GO" id="GO:0006556">
    <property type="term" value="P:S-adenosylmethionine biosynthetic process"/>
    <property type="evidence" value="ECO:0007669"/>
    <property type="project" value="TreeGrafter"/>
</dbReference>
<evidence type="ECO:0000256" key="2">
    <source>
        <dbReference type="ARBA" id="ARBA00010944"/>
    </source>
</evidence>
<dbReference type="CDD" id="cd05254">
    <property type="entry name" value="dTDP_HR_like_SDR_e"/>
    <property type="match status" value="1"/>
</dbReference>
<keyword evidence="6" id="KW-0560">Oxidoreductase</keyword>
<dbReference type="OrthoDB" id="9803892at2"/>
<gene>
    <name evidence="8" type="ordered locus">Sinac_6859</name>
</gene>
<keyword evidence="6" id="KW-0521">NADP</keyword>